<comment type="caution">
    <text evidence="1">The sequence shown here is derived from an EMBL/GenBank/DDBJ whole genome shotgun (WGS) entry which is preliminary data.</text>
</comment>
<dbReference type="AlphaFoldDB" id="F0F2Y7"/>
<dbReference type="HOGENOM" id="CLU_1719905_0_0_4"/>
<evidence type="ECO:0000313" key="1">
    <source>
        <dbReference type="EMBL" id="EGC16149.1"/>
    </source>
</evidence>
<dbReference type="PROSITE" id="PS51257">
    <property type="entry name" value="PROKAR_LIPOPROTEIN"/>
    <property type="match status" value="1"/>
</dbReference>
<gene>
    <name evidence="1" type="ORF">HMPREF9098_2472</name>
</gene>
<keyword evidence="2" id="KW-1185">Reference proteome</keyword>
<name>F0F2Y7_9NEIS</name>
<dbReference type="STRING" id="888741.HMPREF9098_2472"/>
<dbReference type="EMBL" id="AEWV01000046">
    <property type="protein sequence ID" value="EGC16149.1"/>
    <property type="molecule type" value="Genomic_DNA"/>
</dbReference>
<evidence type="ECO:0000313" key="2">
    <source>
        <dbReference type="Proteomes" id="UP000004088"/>
    </source>
</evidence>
<dbReference type="Proteomes" id="UP000004088">
    <property type="component" value="Unassembled WGS sequence"/>
</dbReference>
<protein>
    <recommendedName>
        <fullName evidence="3">Lipoprotein</fullName>
    </recommendedName>
</protein>
<accession>F0F2Y7</accession>
<reference evidence="1 2" key="1">
    <citation type="submission" date="2011-01" db="EMBL/GenBank/DDBJ databases">
        <authorList>
            <person name="Muzny D."/>
            <person name="Qin X."/>
            <person name="Deng J."/>
            <person name="Jiang H."/>
            <person name="Liu Y."/>
            <person name="Qu J."/>
            <person name="Song X.-Z."/>
            <person name="Zhang L."/>
            <person name="Thornton R."/>
            <person name="Coyle M."/>
            <person name="Francisco L."/>
            <person name="Jackson L."/>
            <person name="Javaid M."/>
            <person name="Korchina V."/>
            <person name="Kovar C."/>
            <person name="Mata R."/>
            <person name="Mathew T."/>
            <person name="Ngo R."/>
            <person name="Nguyen L."/>
            <person name="Nguyen N."/>
            <person name="Okwuonu G."/>
            <person name="Ongeri F."/>
            <person name="Pham C."/>
            <person name="Simmons D."/>
            <person name="Wilczek-Boney K."/>
            <person name="Hale W."/>
            <person name="Jakkamsetti A."/>
            <person name="Pham P."/>
            <person name="Ruth R."/>
            <person name="San Lucas F."/>
            <person name="Warren J."/>
            <person name="Zhang J."/>
            <person name="Zhao Z."/>
            <person name="Zhou C."/>
            <person name="Zhu D."/>
            <person name="Lee S."/>
            <person name="Bess C."/>
            <person name="Blankenburg K."/>
            <person name="Forbes L."/>
            <person name="Fu Q."/>
            <person name="Gubbala S."/>
            <person name="Hirani K."/>
            <person name="Jayaseelan J.C."/>
            <person name="Lara F."/>
            <person name="Munidasa M."/>
            <person name="Palculict T."/>
            <person name="Patil S."/>
            <person name="Pu L.-L."/>
            <person name="Saada N."/>
            <person name="Tang L."/>
            <person name="Weissenberger G."/>
            <person name="Zhu Y."/>
            <person name="Hemphill L."/>
            <person name="Shang Y."/>
            <person name="Youmans B."/>
            <person name="Ayvaz T."/>
            <person name="Ross M."/>
            <person name="Santibanez J."/>
            <person name="Aqrawi P."/>
            <person name="Gross S."/>
            <person name="Joshi V."/>
            <person name="Fowler G."/>
            <person name="Nazareth L."/>
            <person name="Reid J."/>
            <person name="Worley K."/>
            <person name="Petrosino J."/>
            <person name="Highlander S."/>
            <person name="Gibbs R."/>
        </authorList>
    </citation>
    <scope>NUCLEOTIDE SEQUENCE [LARGE SCALE GENOMIC DNA]</scope>
    <source>
        <strain evidence="1 2">ATCC 33394</strain>
    </source>
</reference>
<proteinExistence type="predicted"/>
<organism evidence="1 2">
    <name type="scientific">Kingella denitrificans ATCC 33394</name>
    <dbReference type="NCBI Taxonomy" id="888741"/>
    <lineage>
        <taxon>Bacteria</taxon>
        <taxon>Pseudomonadati</taxon>
        <taxon>Pseudomonadota</taxon>
        <taxon>Betaproteobacteria</taxon>
        <taxon>Neisseriales</taxon>
        <taxon>Neisseriaceae</taxon>
        <taxon>Kingella</taxon>
    </lineage>
</organism>
<sequence length="152" mass="17328">MHNAYRMKRTLLAAVLLAACTPPRFEHYPSGKTDWMTGSYLREHAQCRTVRPNGQPDAEAPCLIYHLPPMPDASPETALGRHFLQIEFSDRREVQIPLSADRRNQLSFQTGDGVTIQPQGNGWTRFRLTGEDGTHTEFDSDTQILDYLSRNR</sequence>
<evidence type="ECO:0008006" key="3">
    <source>
        <dbReference type="Google" id="ProtNLM"/>
    </source>
</evidence>